<sequence length="301" mass="32013">MVRNVVAWSVDEAHPAMASQEAEPAATTAPSSTPGPADHHPPSTSPPPVEMDALPSNEQDKAPETQHTEQSATTTSSSPAPPQQPSHPDSAHPDTAAAATTTDPPPSQPQQDPSTHTRQPSEALGPATETALPNPASPTSPTGPVLLITLMLTTGQRHPYKIDEKYLANRNTSATTKTGGQEGEFDPLSLSGYKLKELIWTDWRSEWEPRPAAPGSIRLIIYGKMVEDKRCLSDYNFNLATNNILHMTVKPADFGDDDDQTGTAKQGHKSSALGRRHRRQQGDAGDEDGGGGGAGCRCVIL</sequence>
<reference evidence="3 4" key="1">
    <citation type="journal article" date="2018" name="BMC Genomics">
        <title>Genomic evidence for intraspecific hybridization in a clonal and extremely halotolerant yeast.</title>
        <authorList>
            <person name="Gostincar C."/>
            <person name="Stajich J.E."/>
            <person name="Zupancic J."/>
            <person name="Zalar P."/>
            <person name="Gunde-Cimerman N."/>
        </authorList>
    </citation>
    <scope>NUCLEOTIDE SEQUENCE [LARGE SCALE GENOMIC DNA]</scope>
    <source>
        <strain evidence="3 4">EXF-2682</strain>
    </source>
</reference>
<feature type="compositionally biased region" description="Basic and acidic residues" evidence="1">
    <location>
        <begin position="58"/>
        <end position="67"/>
    </location>
</feature>
<gene>
    <name evidence="3" type="ORF">D0863_11765</name>
</gene>
<feature type="compositionally biased region" description="Low complexity" evidence="1">
    <location>
        <begin position="68"/>
        <end position="78"/>
    </location>
</feature>
<dbReference type="Gene3D" id="3.10.20.90">
    <property type="entry name" value="Phosphatidylinositol 3-kinase Catalytic Subunit, Chain A, domain 1"/>
    <property type="match status" value="1"/>
</dbReference>
<dbReference type="Pfam" id="PF13881">
    <property type="entry name" value="Rad60-SLD_2"/>
    <property type="match status" value="1"/>
</dbReference>
<dbReference type="InterPro" id="IPR040015">
    <property type="entry name" value="UBL3-like"/>
</dbReference>
<feature type="region of interest" description="Disordered" evidence="1">
    <location>
        <begin position="256"/>
        <end position="292"/>
    </location>
</feature>
<dbReference type="VEuPathDB" id="FungiDB:BTJ68_09976"/>
<dbReference type="InterPro" id="IPR029071">
    <property type="entry name" value="Ubiquitin-like_domsf"/>
</dbReference>
<feature type="region of interest" description="Disordered" evidence="1">
    <location>
        <begin position="1"/>
        <end position="142"/>
    </location>
</feature>
<feature type="compositionally biased region" description="Low complexity" evidence="1">
    <location>
        <begin position="18"/>
        <end position="36"/>
    </location>
</feature>
<name>A0A3M7D6G4_HORWE</name>
<dbReference type="SUPFAM" id="SSF54236">
    <property type="entry name" value="Ubiquitin-like"/>
    <property type="match status" value="1"/>
</dbReference>
<accession>A0A3M7D6G4</accession>
<feature type="domain" description="UBL3-like ubiquitin" evidence="2">
    <location>
        <begin position="184"/>
        <end position="261"/>
    </location>
</feature>
<feature type="compositionally biased region" description="Low complexity" evidence="1">
    <location>
        <begin position="93"/>
        <end position="102"/>
    </location>
</feature>
<dbReference type="InterPro" id="IPR039540">
    <property type="entry name" value="UBL3-like_ubiquitin_dom"/>
</dbReference>
<evidence type="ECO:0000313" key="3">
    <source>
        <dbReference type="EMBL" id="RMY59928.1"/>
    </source>
</evidence>
<organism evidence="3 4">
    <name type="scientific">Hortaea werneckii</name>
    <name type="common">Black yeast</name>
    <name type="synonym">Cladosporium werneckii</name>
    <dbReference type="NCBI Taxonomy" id="91943"/>
    <lineage>
        <taxon>Eukaryota</taxon>
        <taxon>Fungi</taxon>
        <taxon>Dikarya</taxon>
        <taxon>Ascomycota</taxon>
        <taxon>Pezizomycotina</taxon>
        <taxon>Dothideomycetes</taxon>
        <taxon>Dothideomycetidae</taxon>
        <taxon>Mycosphaerellales</taxon>
        <taxon>Teratosphaeriaceae</taxon>
        <taxon>Hortaea</taxon>
    </lineage>
</organism>
<dbReference type="PANTHER" id="PTHR13169">
    <property type="entry name" value="UBIQUITIN-LIKE PROTEIN 3 HCG-1 PROTEIN"/>
    <property type="match status" value="1"/>
</dbReference>
<dbReference type="Proteomes" id="UP000269276">
    <property type="component" value="Unassembled WGS sequence"/>
</dbReference>
<dbReference type="EMBL" id="QWIP01000571">
    <property type="protein sequence ID" value="RMY59928.1"/>
    <property type="molecule type" value="Genomic_DNA"/>
</dbReference>
<dbReference type="PANTHER" id="PTHR13169:SF0">
    <property type="entry name" value="UBIQUITIN-LIKE PROTEIN 3"/>
    <property type="match status" value="1"/>
</dbReference>
<evidence type="ECO:0000313" key="4">
    <source>
        <dbReference type="Proteomes" id="UP000269276"/>
    </source>
</evidence>
<evidence type="ECO:0000256" key="1">
    <source>
        <dbReference type="SAM" id="MobiDB-lite"/>
    </source>
</evidence>
<dbReference type="OrthoDB" id="1043111at2759"/>
<protein>
    <recommendedName>
        <fullName evidence="2">UBL3-like ubiquitin domain-containing protein</fullName>
    </recommendedName>
</protein>
<dbReference type="AlphaFoldDB" id="A0A3M7D6G4"/>
<evidence type="ECO:0000259" key="2">
    <source>
        <dbReference type="Pfam" id="PF13881"/>
    </source>
</evidence>
<comment type="caution">
    <text evidence="3">The sequence shown here is derived from an EMBL/GenBank/DDBJ whole genome shotgun (WGS) entry which is preliminary data.</text>
</comment>
<proteinExistence type="predicted"/>